<gene>
    <name evidence="6" type="ORF">Syun_031506</name>
</gene>
<comment type="caution">
    <text evidence="6">The sequence shown here is derived from an EMBL/GenBank/DDBJ whole genome shotgun (WGS) entry which is preliminary data.</text>
</comment>
<accession>A0AAP0HH07</accession>
<evidence type="ECO:0000256" key="2">
    <source>
        <dbReference type="ARBA" id="ARBA00022679"/>
    </source>
</evidence>
<dbReference type="Proteomes" id="UP001420932">
    <property type="component" value="Unassembled WGS sequence"/>
</dbReference>
<reference evidence="6 7" key="1">
    <citation type="submission" date="2024-01" db="EMBL/GenBank/DDBJ databases">
        <title>Genome assemblies of Stephania.</title>
        <authorList>
            <person name="Yang L."/>
        </authorList>
    </citation>
    <scope>NUCLEOTIDE SEQUENCE [LARGE SCALE GENOMIC DNA]</scope>
    <source>
        <strain evidence="6">YNDBR</strain>
        <tissue evidence="6">Leaf</tissue>
    </source>
</reference>
<evidence type="ECO:0000256" key="4">
    <source>
        <dbReference type="ARBA" id="ARBA00022777"/>
    </source>
</evidence>
<dbReference type="Gene3D" id="1.10.510.10">
    <property type="entry name" value="Transferase(Phosphotransferase) domain 1"/>
    <property type="match status" value="1"/>
</dbReference>
<dbReference type="EMBL" id="JBBNAF010000015">
    <property type="protein sequence ID" value="KAK9084507.1"/>
    <property type="molecule type" value="Genomic_DNA"/>
</dbReference>
<evidence type="ECO:0000313" key="6">
    <source>
        <dbReference type="EMBL" id="KAK9084507.1"/>
    </source>
</evidence>
<dbReference type="PANTHER" id="PTHR43895:SF65">
    <property type="entry name" value="CBL-INTERACTING PROTEIN KINASE 21"/>
    <property type="match status" value="1"/>
</dbReference>
<dbReference type="GO" id="GO:0005524">
    <property type="term" value="F:ATP binding"/>
    <property type="evidence" value="ECO:0007669"/>
    <property type="project" value="UniProtKB-KW"/>
</dbReference>
<dbReference type="PANTHER" id="PTHR43895">
    <property type="entry name" value="CALCIUM/CALMODULIN-DEPENDENT PROTEIN KINASE KINASE-RELATED"/>
    <property type="match status" value="1"/>
</dbReference>
<keyword evidence="4" id="KW-0418">Kinase</keyword>
<proteinExistence type="predicted"/>
<protein>
    <submittedName>
        <fullName evidence="6">Uncharacterized protein</fullName>
    </submittedName>
</protein>
<dbReference type="GO" id="GO:0004674">
    <property type="term" value="F:protein serine/threonine kinase activity"/>
    <property type="evidence" value="ECO:0007669"/>
    <property type="project" value="UniProtKB-KW"/>
</dbReference>
<sequence>MTVTNGEGTKRALWCWNGRAGGVRRERLRAFLMGVVHTTGGYMIYTTTTFRYAFDYKPTDISWYATKGKNNIPSWLSPGAQNLIRRILDPNPATRITIAEIKEDGWFNQDYIPSTNHDDEELEDDFQIKDNVKGFTPSKNLQGRLIQGWVSTFEDELD</sequence>
<keyword evidence="1" id="KW-0723">Serine/threonine-protein kinase</keyword>
<keyword evidence="3" id="KW-0547">Nucleotide-binding</keyword>
<organism evidence="6 7">
    <name type="scientific">Stephania yunnanensis</name>
    <dbReference type="NCBI Taxonomy" id="152371"/>
    <lineage>
        <taxon>Eukaryota</taxon>
        <taxon>Viridiplantae</taxon>
        <taxon>Streptophyta</taxon>
        <taxon>Embryophyta</taxon>
        <taxon>Tracheophyta</taxon>
        <taxon>Spermatophyta</taxon>
        <taxon>Magnoliopsida</taxon>
        <taxon>Ranunculales</taxon>
        <taxon>Menispermaceae</taxon>
        <taxon>Menispermoideae</taxon>
        <taxon>Cissampelideae</taxon>
        <taxon>Stephania</taxon>
    </lineage>
</organism>
<keyword evidence="2" id="KW-0808">Transferase</keyword>
<dbReference type="SUPFAM" id="SSF56112">
    <property type="entry name" value="Protein kinase-like (PK-like)"/>
    <property type="match status" value="1"/>
</dbReference>
<evidence type="ECO:0000256" key="1">
    <source>
        <dbReference type="ARBA" id="ARBA00022527"/>
    </source>
</evidence>
<evidence type="ECO:0000256" key="5">
    <source>
        <dbReference type="ARBA" id="ARBA00022840"/>
    </source>
</evidence>
<dbReference type="InterPro" id="IPR011009">
    <property type="entry name" value="Kinase-like_dom_sf"/>
</dbReference>
<evidence type="ECO:0000313" key="7">
    <source>
        <dbReference type="Proteomes" id="UP001420932"/>
    </source>
</evidence>
<keyword evidence="5" id="KW-0067">ATP-binding</keyword>
<dbReference type="AlphaFoldDB" id="A0AAP0HH07"/>
<dbReference type="GO" id="GO:0007165">
    <property type="term" value="P:signal transduction"/>
    <property type="evidence" value="ECO:0007669"/>
    <property type="project" value="TreeGrafter"/>
</dbReference>
<name>A0AAP0HH07_9MAGN</name>
<evidence type="ECO:0000256" key="3">
    <source>
        <dbReference type="ARBA" id="ARBA00022741"/>
    </source>
</evidence>
<keyword evidence="7" id="KW-1185">Reference proteome</keyword>